<proteinExistence type="predicted"/>
<evidence type="ECO:0000313" key="1">
    <source>
        <dbReference type="EMBL" id="MYL85187.1"/>
    </source>
</evidence>
<protein>
    <submittedName>
        <fullName evidence="1">Uncharacterized protein</fullName>
    </submittedName>
</protein>
<name>A0A7C9IU07_9BACT</name>
<dbReference type="Proteomes" id="UP000482487">
    <property type="component" value="Unassembled WGS sequence"/>
</dbReference>
<comment type="caution">
    <text evidence="1">The sequence shown here is derived from an EMBL/GenBank/DDBJ whole genome shotgun (WGS) entry which is preliminary data.</text>
</comment>
<sequence>MLKKIDQFNIEFYDTLGTSYLPCDKAGIIVTLENKRRMYGCRQNIDGVYEAFIWSPRYEEFIPGKLLKEVTERHAELFLEEYTEDDRLLQRLILRFPMEPDEQVFTVGEEIVICIGSPEPS</sequence>
<organism evidence="1 2">
    <name type="scientific">Solidesulfovibrio aerotolerans</name>
    <dbReference type="NCBI Taxonomy" id="295255"/>
    <lineage>
        <taxon>Bacteria</taxon>
        <taxon>Pseudomonadati</taxon>
        <taxon>Thermodesulfobacteriota</taxon>
        <taxon>Desulfovibrionia</taxon>
        <taxon>Desulfovibrionales</taxon>
        <taxon>Desulfovibrionaceae</taxon>
        <taxon>Solidesulfovibrio</taxon>
    </lineage>
</organism>
<gene>
    <name evidence="1" type="ORF">GTA51_18985</name>
</gene>
<dbReference type="AlphaFoldDB" id="A0A7C9IU07"/>
<dbReference type="RefSeq" id="WP_160963921.1">
    <property type="nucleotide sequence ID" value="NZ_WVUD01000063.1"/>
</dbReference>
<evidence type="ECO:0000313" key="2">
    <source>
        <dbReference type="Proteomes" id="UP000482487"/>
    </source>
</evidence>
<reference evidence="1 2" key="1">
    <citation type="submission" date="2020-01" db="EMBL/GenBank/DDBJ databases">
        <title>Genome sequence of Desulfovibrio aerotolerans DSM 16695(T).</title>
        <authorList>
            <person name="Karnachuk O."/>
            <person name="Avakyan M."/>
            <person name="Mardanov A."/>
            <person name="Kadnikov V."/>
            <person name="Ravin N."/>
        </authorList>
    </citation>
    <scope>NUCLEOTIDE SEQUENCE [LARGE SCALE GENOMIC DNA]</scope>
    <source>
        <strain evidence="1 2">DSM 16695</strain>
    </source>
</reference>
<keyword evidence="2" id="KW-1185">Reference proteome</keyword>
<accession>A0A7C9IU07</accession>
<dbReference type="EMBL" id="WVUD01000063">
    <property type="protein sequence ID" value="MYL85187.1"/>
    <property type="molecule type" value="Genomic_DNA"/>
</dbReference>